<keyword evidence="2" id="KW-1133">Transmembrane helix</keyword>
<feature type="domain" description="DUF11" evidence="4">
    <location>
        <begin position="202"/>
        <end position="287"/>
    </location>
</feature>
<reference evidence="5 6" key="1">
    <citation type="submission" date="2022-04" db="EMBL/GenBank/DDBJ databases">
        <title>Leucobacter sp. isolated from rhizosphere of onion.</title>
        <authorList>
            <person name="Won M."/>
            <person name="Lee C.-M."/>
            <person name="Woen H.-Y."/>
            <person name="Kwon S.-W."/>
        </authorList>
    </citation>
    <scope>NUCLEOTIDE SEQUENCE [LARGE SCALE GENOMIC DNA]</scope>
    <source>
        <strain evidence="5 6">H25R-14</strain>
    </source>
</reference>
<dbReference type="Pfam" id="PF01345">
    <property type="entry name" value="DUF11"/>
    <property type="match status" value="1"/>
</dbReference>
<evidence type="ECO:0000313" key="5">
    <source>
        <dbReference type="EMBL" id="UOQ60921.1"/>
    </source>
</evidence>
<evidence type="ECO:0000256" key="2">
    <source>
        <dbReference type="SAM" id="Phobius"/>
    </source>
</evidence>
<dbReference type="NCBIfam" id="TIGR01451">
    <property type="entry name" value="B_ant_repeat"/>
    <property type="match status" value="1"/>
</dbReference>
<proteinExistence type="predicted"/>
<keyword evidence="6" id="KW-1185">Reference proteome</keyword>
<evidence type="ECO:0000256" key="1">
    <source>
        <dbReference type="SAM" id="MobiDB-lite"/>
    </source>
</evidence>
<dbReference type="Proteomes" id="UP000831775">
    <property type="component" value="Chromosome"/>
</dbReference>
<keyword evidence="2" id="KW-0812">Transmembrane</keyword>
<dbReference type="EMBL" id="CP095043">
    <property type="protein sequence ID" value="UOQ60921.1"/>
    <property type="molecule type" value="Genomic_DNA"/>
</dbReference>
<evidence type="ECO:0000259" key="4">
    <source>
        <dbReference type="Pfam" id="PF01345"/>
    </source>
</evidence>
<dbReference type="InterPro" id="IPR047589">
    <property type="entry name" value="DUF11_rpt"/>
</dbReference>
<gene>
    <name evidence="5" type="ORF">MUN76_02790</name>
</gene>
<feature type="transmembrane region" description="Helical" evidence="2">
    <location>
        <begin position="916"/>
        <end position="936"/>
    </location>
</feature>
<keyword evidence="2" id="KW-0472">Membrane</keyword>
<feature type="region of interest" description="Disordered" evidence="1">
    <location>
        <begin position="868"/>
        <end position="911"/>
    </location>
</feature>
<sequence length="949" mass="98396">MSRLSSVWTACAALLGALALILVASVPAGALDTGPRGGNTGVLSTSLVAKNATVFAGDALVYEANVSCSAPDQCLEVSLRFSPPPGATPGALGTVNTLGGSGAVTQHADGSVSVHFSSVPAGVTTQLVISWPTENYTTDPGPQPITMTVAQPGAPDETRDASIALVASSELTLAKTGPADTRPNEEYTYLLTYGLTSPDAAGNHGSLGYTEGTLVDPLPPEAEFVRASHGGTYDGGAHSVSWDLATISVSTTVTVTVRFPTVHDAPVTNTATLSGRQHGTTTTTSVSSSSPVVVADVAPFTNTSVRKLGTPLITDHEQTFRFEATNYGNTTMDLTISDPIPAGLNVTSVNRGYYEAAVGAGSTVEFFYADGSSSGPLDFVTAAVDVPPGHARVVRIDFSILDVPVGATVSPQLVSTGDWAALGDASTITNCGLVVSNGVDSTEACGTIQVSPVETPEPTISKSATQAPVAPGGTITWTLSLGNTSTATPWLPLLIDDIPNQLTYVDGSFTSSPANDDECPVAEDFEEERLDGFDAARATPFASGARDTSVRWTYRGSTGVPTASTSRTCDYHYDTTVNPGAPSGSYTGDSYRSDYRGNVVTAFDRDVRIPLGEANWIIDAGDGDGDGDVTELAPRAGASFTLDDTAAAWIEKHVSGDLDAGTWFASAEPRGHEENVATVRTGGTVSYRVTLGNLGNRDLRELVAYDLLPSPEAPGVTNGRYGQDPSGGANEWTPLMTGPIVSDAPSLVVSYSEETDPCRPEMDNSNARSAPFHCDGTLGDSWVSADQVADWSAIRSLRFDFGDRDFAGGEHEDIEWTMAAPGALADGDPVQGGERTWNRVAVSAVQNADGSDMLAAEAPWVVAQLRLGDDETTGPDPGTDASPGPQGDHGVSPDTGSLSGPDQHSTTLERTGAPSWGTILASALTVIALGAILMLWRRLRSAPRGRSLG</sequence>
<dbReference type="InterPro" id="IPR051172">
    <property type="entry name" value="Chlamydia_OmcB"/>
</dbReference>
<dbReference type="RefSeq" id="WP_244686942.1">
    <property type="nucleotide sequence ID" value="NZ_CP095043.1"/>
</dbReference>
<protein>
    <recommendedName>
        <fullName evidence="4">DUF11 domain-containing protein</fullName>
    </recommendedName>
</protein>
<keyword evidence="3" id="KW-0732">Signal</keyword>
<organism evidence="5 6">
    <name type="scientific">Leucobacter rhizosphaerae</name>
    <dbReference type="NCBI Taxonomy" id="2932245"/>
    <lineage>
        <taxon>Bacteria</taxon>
        <taxon>Bacillati</taxon>
        <taxon>Actinomycetota</taxon>
        <taxon>Actinomycetes</taxon>
        <taxon>Micrococcales</taxon>
        <taxon>Microbacteriaceae</taxon>
        <taxon>Leucobacter</taxon>
    </lineage>
</organism>
<evidence type="ECO:0000256" key="3">
    <source>
        <dbReference type="SAM" id="SignalP"/>
    </source>
</evidence>
<feature type="chain" id="PRO_5046328932" description="DUF11 domain-containing protein" evidence="3">
    <location>
        <begin position="31"/>
        <end position="949"/>
    </location>
</feature>
<dbReference type="InterPro" id="IPR001434">
    <property type="entry name" value="OmcB-like_DUF11"/>
</dbReference>
<evidence type="ECO:0000313" key="6">
    <source>
        <dbReference type="Proteomes" id="UP000831775"/>
    </source>
</evidence>
<dbReference type="PANTHER" id="PTHR34819">
    <property type="entry name" value="LARGE CYSTEINE-RICH PERIPLASMIC PROTEIN OMCB"/>
    <property type="match status" value="1"/>
</dbReference>
<feature type="compositionally biased region" description="Polar residues" evidence="1">
    <location>
        <begin position="894"/>
        <end position="909"/>
    </location>
</feature>
<feature type="signal peptide" evidence="3">
    <location>
        <begin position="1"/>
        <end position="30"/>
    </location>
</feature>
<accession>A0ABY4FX93</accession>
<name>A0ABY4FX93_9MICO</name>